<protein>
    <submittedName>
        <fullName evidence="1">Uncharacterized protein</fullName>
    </submittedName>
</protein>
<accession>A0A0E9PUV0</accession>
<reference evidence="1" key="2">
    <citation type="journal article" date="2015" name="Fish Shellfish Immunol.">
        <title>Early steps in the European eel (Anguilla anguilla)-Vibrio vulnificus interaction in the gills: Role of the RtxA13 toxin.</title>
        <authorList>
            <person name="Callol A."/>
            <person name="Pajuelo D."/>
            <person name="Ebbesson L."/>
            <person name="Teles M."/>
            <person name="MacKenzie S."/>
            <person name="Amaro C."/>
        </authorList>
    </citation>
    <scope>NUCLEOTIDE SEQUENCE</scope>
</reference>
<dbReference type="EMBL" id="GBXM01100318">
    <property type="protein sequence ID" value="JAH08259.1"/>
    <property type="molecule type" value="Transcribed_RNA"/>
</dbReference>
<name>A0A0E9PUV0_ANGAN</name>
<sequence length="49" mass="5513">MVRAHLYPILQKLLTFTACLDGFSQMLFLAPGSSAWLLSTIAMRNTMDH</sequence>
<proteinExistence type="predicted"/>
<evidence type="ECO:0000313" key="1">
    <source>
        <dbReference type="EMBL" id="JAH08259.1"/>
    </source>
</evidence>
<dbReference type="AlphaFoldDB" id="A0A0E9PUV0"/>
<reference evidence="1" key="1">
    <citation type="submission" date="2014-11" db="EMBL/GenBank/DDBJ databases">
        <authorList>
            <person name="Amaro Gonzalez C."/>
        </authorList>
    </citation>
    <scope>NUCLEOTIDE SEQUENCE</scope>
</reference>
<organism evidence="1">
    <name type="scientific">Anguilla anguilla</name>
    <name type="common">European freshwater eel</name>
    <name type="synonym">Muraena anguilla</name>
    <dbReference type="NCBI Taxonomy" id="7936"/>
    <lineage>
        <taxon>Eukaryota</taxon>
        <taxon>Metazoa</taxon>
        <taxon>Chordata</taxon>
        <taxon>Craniata</taxon>
        <taxon>Vertebrata</taxon>
        <taxon>Euteleostomi</taxon>
        <taxon>Actinopterygii</taxon>
        <taxon>Neopterygii</taxon>
        <taxon>Teleostei</taxon>
        <taxon>Anguilliformes</taxon>
        <taxon>Anguillidae</taxon>
        <taxon>Anguilla</taxon>
    </lineage>
</organism>